<evidence type="ECO:0000313" key="12">
    <source>
        <dbReference type="Proteomes" id="UP000594262"/>
    </source>
</evidence>
<dbReference type="OrthoDB" id="21128at2759"/>
<sequence length="1227" mass="136570">METPELQLQEIECAGNDENTSHQIHSKHVRIKPSISNSFQANTASNKVKVSQISKLGWKEKFYLGNLVSCNETFFAYIIQARTKEEADSVRVMNQHTSSRTLIKGFNKRVVDISFESFRSNRLACVDSTGTLHVYEISDGGASSVEFKSIIKISRKEELSDVSSRVVWAPNLLLPVEAGQDTMLALSTGKGAVIFNLEIILKNHGEDVYLEDIKDGVIILKGCHKETITCLALSPDKRVLATSSVDGEVKFWGFSFEEPNSEDEEPNCLHEWEPHDGKPVTSLFFCDDLLIADDSSPFWRYLITGTDYNTTLKVWCAVKWECLQTIEFSQASAEVEKPSKFKVALDITAKYLLLADIYNPVVYVCQLHKDDEPSSSFIFYVSEFLLKEPLLSFSIHVAKERKEKSRSVTSEENGDQGNGENDEDGDQNESLEQNEFSSDHEDNDDAKERLSIVTLFSTNRASLQKLSIKFKCAPFPGVTAPTNTTSQDDLLSLEDRLSDLDVSESINTDISDVTDAGRHQREQPAPAPRPPILTASVVEKAIQDSTVPDILPRGSLETEHFKTPAFRESPQLLDFQQDSRAQESVESVRSSNTDLATALSLIPDSPTNSLSTNSDGVTGGAALTNSAALLEPILDVVSKSKQEQTPEEKVQELTTPRSEELFESLSETVNAGLILSPPNTTPTTAINHNKTPLGYSPSQATAQPPPTTHIQEILQQQQNLIQAQQTELAEIKEMLKVVLSQQQQQLLRQPIQQTTDSFPAPPTIPTTPTSSSTHDSDSVEDIKVHMQLLQKSAASQFSKANKEFSKQCTNKLDQFVKDVGSVANEKEERTTQILSNIVNNTIAMKLEKTIRTEMKQTVLAGMEKMTAKYFESLNNQVAQKISLWERTLREECAELVKSKPVAESIGYAAASILEGTIPNAYRESFQSILLPGFEKASMNMFMQINRTFQQGTKQYLERLDKHMESKNSNQEDTQENILTNLHDLVQSFQGTADRLTTGVETNLEALMQKQLRDATDRMQTTFGKTIESKIIPSLSRTISQSAQDSFKEFKQTIDSSINSMLSSAAVAAANSSNETFNVHKTIEEKKTYIDRLFEEGDYNTAFETALSASDLQIVLFACGKIDPYDLFNPSSGGNTSLTQPIILSLIQQLSQNLTEDTDIKTKYLEESLICIDCNEEVTRTHLPSILQTLNEQLAKTIDALSKESPPNKKQIRSLKKVQMASNGLFMS</sequence>
<dbReference type="InterPro" id="IPR032401">
    <property type="entry name" value="EDC4_WD40"/>
</dbReference>
<dbReference type="Proteomes" id="UP000594262">
    <property type="component" value="Unplaced"/>
</dbReference>
<dbReference type="Gene3D" id="6.10.140.270">
    <property type="match status" value="1"/>
</dbReference>
<evidence type="ECO:0000256" key="6">
    <source>
        <dbReference type="ARBA" id="ARBA00023054"/>
    </source>
</evidence>
<dbReference type="InterPro" id="IPR049404">
    <property type="entry name" value="EDC4_C"/>
</dbReference>
<keyword evidence="6" id="KW-0175">Coiled coil</keyword>
<comment type="subcellular location">
    <subcellularLocation>
        <location evidence="1">Cytoplasm</location>
        <location evidence="1">P-body</location>
    </subcellularLocation>
</comment>
<evidence type="ECO:0000256" key="3">
    <source>
        <dbReference type="ARBA" id="ARBA00022490"/>
    </source>
</evidence>
<dbReference type="GeneID" id="136823924"/>
<dbReference type="InterPro" id="IPR045152">
    <property type="entry name" value="EDC4-like"/>
</dbReference>
<dbReference type="InterPro" id="IPR036322">
    <property type="entry name" value="WD40_repeat_dom_sf"/>
</dbReference>
<dbReference type="SMART" id="SM00320">
    <property type="entry name" value="WD40"/>
    <property type="match status" value="3"/>
</dbReference>
<feature type="region of interest" description="Disordered" evidence="8">
    <location>
        <begin position="752"/>
        <end position="778"/>
    </location>
</feature>
<dbReference type="InterPro" id="IPR044938">
    <property type="entry name" value="EDC4_C_sf"/>
</dbReference>
<dbReference type="EnsemblMetazoa" id="CLYHEMT002077.1">
    <property type="protein sequence ID" value="CLYHEMP002077.1"/>
    <property type="gene ID" value="CLYHEMG002077"/>
</dbReference>
<evidence type="ECO:0000256" key="8">
    <source>
        <dbReference type="SAM" id="MobiDB-lite"/>
    </source>
</evidence>
<keyword evidence="4 7" id="KW-0853">WD repeat</keyword>
<feature type="domain" description="Enhancer of mRNA-decapping protein 4 C-terminal" evidence="10">
    <location>
        <begin position="1089"/>
        <end position="1204"/>
    </location>
</feature>
<dbReference type="SUPFAM" id="SSF50978">
    <property type="entry name" value="WD40 repeat-like"/>
    <property type="match status" value="1"/>
</dbReference>
<protein>
    <recommendedName>
        <fullName evidence="13">Enhancer of mRNA-decapping protein 4 WD40 repeat region domain-containing protein</fullName>
    </recommendedName>
</protein>
<evidence type="ECO:0000313" key="11">
    <source>
        <dbReference type="EnsemblMetazoa" id="CLYHEMP002077.1"/>
    </source>
</evidence>
<dbReference type="PROSITE" id="PS50082">
    <property type="entry name" value="WD_REPEATS_2"/>
    <property type="match status" value="1"/>
</dbReference>
<keyword evidence="12" id="KW-1185">Reference proteome</keyword>
<comment type="similarity">
    <text evidence="2">Belongs to the WD repeat EDC4 family.</text>
</comment>
<dbReference type="Gene3D" id="1.10.220.100">
    <property type="entry name" value="conserved c-terminal region of ge- 1"/>
    <property type="match status" value="1"/>
</dbReference>
<evidence type="ECO:0000256" key="5">
    <source>
        <dbReference type="ARBA" id="ARBA00022737"/>
    </source>
</evidence>
<evidence type="ECO:0000256" key="2">
    <source>
        <dbReference type="ARBA" id="ARBA00009639"/>
    </source>
</evidence>
<dbReference type="PANTHER" id="PTHR15598:SF5">
    <property type="entry name" value="ENHANCER OF MRNA-DECAPPING PROTEIN 4"/>
    <property type="match status" value="1"/>
</dbReference>
<evidence type="ECO:0008006" key="13">
    <source>
        <dbReference type="Google" id="ProtNLM"/>
    </source>
</evidence>
<evidence type="ECO:0000256" key="4">
    <source>
        <dbReference type="ARBA" id="ARBA00022574"/>
    </source>
</evidence>
<dbReference type="Pfam" id="PF21289">
    <property type="entry name" value="EDC4_C"/>
    <property type="match status" value="1"/>
</dbReference>
<dbReference type="Pfam" id="PF16529">
    <property type="entry name" value="Ge1_WD40"/>
    <property type="match status" value="1"/>
</dbReference>
<evidence type="ECO:0000259" key="10">
    <source>
        <dbReference type="Pfam" id="PF21289"/>
    </source>
</evidence>
<keyword evidence="5" id="KW-0677">Repeat</keyword>
<name>A0A7M5WQI7_9CNID</name>
<evidence type="ECO:0000259" key="9">
    <source>
        <dbReference type="Pfam" id="PF16529"/>
    </source>
</evidence>
<evidence type="ECO:0000256" key="7">
    <source>
        <dbReference type="PROSITE-ProRule" id="PRU00221"/>
    </source>
</evidence>
<feature type="region of interest" description="Disordered" evidence="8">
    <location>
        <begin position="404"/>
        <end position="444"/>
    </location>
</feature>
<dbReference type="RefSeq" id="XP_066936183.1">
    <property type="nucleotide sequence ID" value="XM_067080082.1"/>
</dbReference>
<dbReference type="PANTHER" id="PTHR15598">
    <property type="entry name" value="ENHANCER OF MRNA-DECAPPING PROTEIN 4"/>
    <property type="match status" value="1"/>
</dbReference>
<keyword evidence="3" id="KW-0963">Cytoplasm</keyword>
<dbReference type="Gene3D" id="2.130.10.10">
    <property type="entry name" value="YVTN repeat-like/Quinoprotein amine dehydrogenase"/>
    <property type="match status" value="1"/>
</dbReference>
<organism evidence="11 12">
    <name type="scientific">Clytia hemisphaerica</name>
    <dbReference type="NCBI Taxonomy" id="252671"/>
    <lineage>
        <taxon>Eukaryota</taxon>
        <taxon>Metazoa</taxon>
        <taxon>Cnidaria</taxon>
        <taxon>Hydrozoa</taxon>
        <taxon>Hydroidolina</taxon>
        <taxon>Leptothecata</taxon>
        <taxon>Obeliida</taxon>
        <taxon>Clytiidae</taxon>
        <taxon>Clytia</taxon>
    </lineage>
</organism>
<evidence type="ECO:0000256" key="1">
    <source>
        <dbReference type="ARBA" id="ARBA00004201"/>
    </source>
</evidence>
<feature type="domain" description="Enhancer of mRNA-decapping protein 4 WD40 repeat region" evidence="9">
    <location>
        <begin position="45"/>
        <end position="372"/>
    </location>
</feature>
<dbReference type="GO" id="GO:0031087">
    <property type="term" value="P:deadenylation-independent decapping of nuclear-transcribed mRNA"/>
    <property type="evidence" value="ECO:0007669"/>
    <property type="project" value="InterPro"/>
</dbReference>
<dbReference type="InterPro" id="IPR001680">
    <property type="entry name" value="WD40_rpt"/>
</dbReference>
<dbReference type="InterPro" id="IPR015943">
    <property type="entry name" value="WD40/YVTN_repeat-like_dom_sf"/>
</dbReference>
<proteinExistence type="inferred from homology"/>
<feature type="region of interest" description="Disordered" evidence="8">
    <location>
        <begin position="511"/>
        <end position="531"/>
    </location>
</feature>
<dbReference type="GO" id="GO:0000932">
    <property type="term" value="C:P-body"/>
    <property type="evidence" value="ECO:0007669"/>
    <property type="project" value="UniProtKB-SubCell"/>
</dbReference>
<accession>A0A7M5WQI7</accession>
<dbReference type="AlphaFoldDB" id="A0A7M5WQI7"/>
<reference evidence="11" key="1">
    <citation type="submission" date="2021-01" db="UniProtKB">
        <authorList>
            <consortium name="EnsemblMetazoa"/>
        </authorList>
    </citation>
    <scope>IDENTIFICATION</scope>
</reference>
<feature type="compositionally biased region" description="Acidic residues" evidence="8">
    <location>
        <begin position="420"/>
        <end position="429"/>
    </location>
</feature>
<feature type="repeat" description="WD" evidence="7">
    <location>
        <begin position="224"/>
        <end position="252"/>
    </location>
</feature>
<dbReference type="PROSITE" id="PS50294">
    <property type="entry name" value="WD_REPEATS_REGION"/>
    <property type="match status" value="1"/>
</dbReference>